<evidence type="ECO:0000313" key="2">
    <source>
        <dbReference type="EMBL" id="MEX6691336.1"/>
    </source>
</evidence>
<keyword evidence="3" id="KW-1185">Reference proteome</keyword>
<dbReference type="Gene3D" id="2.20.110.10">
    <property type="entry name" value="Histone H3 K4-specific methyltransferase SET7/9 N-terminal domain"/>
    <property type="match status" value="1"/>
</dbReference>
<dbReference type="SUPFAM" id="SSF82185">
    <property type="entry name" value="Histone H3 K4-specific methyltransferase SET7/9 N-terminal domain"/>
    <property type="match status" value="1"/>
</dbReference>
<dbReference type="EMBL" id="JAULBC010000017">
    <property type="protein sequence ID" value="MEX6691336.1"/>
    <property type="molecule type" value="Genomic_DNA"/>
</dbReference>
<sequence>MKWIALLICLICVNTGFSQWKNYIIGAKGDTLNRVDQTDLKQGKWFVHVDPLRGEPGYEEEGVYKDGKKTGTWRRYSLMGDLLAVENYRFGNKNGTCTYFTVAGMVREESWKSIDPQNPYDTIQVPDLHDDTKVYTRVIKVDASVVKHGTWNYYDPSSGALIKSETYVLDKLQEPAKKVTVIDAGGNPTAASGTDSTVAPANKVKPAAVADYEKKNSGKKKIRVRDGSTGY</sequence>
<gene>
    <name evidence="2" type="ORF">QTN47_27755</name>
</gene>
<dbReference type="Proteomes" id="UP001560573">
    <property type="component" value="Unassembled WGS sequence"/>
</dbReference>
<feature type="region of interest" description="Disordered" evidence="1">
    <location>
        <begin position="210"/>
        <end position="231"/>
    </location>
</feature>
<evidence type="ECO:0000256" key="1">
    <source>
        <dbReference type="SAM" id="MobiDB-lite"/>
    </source>
</evidence>
<dbReference type="RefSeq" id="WP_369332753.1">
    <property type="nucleotide sequence ID" value="NZ_JAULBC010000017.1"/>
</dbReference>
<organism evidence="2 3">
    <name type="scientific">Danxiaibacter flavus</name>
    <dbReference type="NCBI Taxonomy" id="3049108"/>
    <lineage>
        <taxon>Bacteria</taxon>
        <taxon>Pseudomonadati</taxon>
        <taxon>Bacteroidota</taxon>
        <taxon>Chitinophagia</taxon>
        <taxon>Chitinophagales</taxon>
        <taxon>Chitinophagaceae</taxon>
        <taxon>Danxiaibacter</taxon>
    </lineage>
</organism>
<protein>
    <submittedName>
        <fullName evidence="2">Uncharacterized protein</fullName>
    </submittedName>
</protein>
<reference evidence="2 3" key="1">
    <citation type="submission" date="2023-07" db="EMBL/GenBank/DDBJ databases">
        <authorList>
            <person name="Lian W.-H."/>
        </authorList>
    </citation>
    <scope>NUCLEOTIDE SEQUENCE [LARGE SCALE GENOMIC DNA]</scope>
    <source>
        <strain evidence="2 3">SYSU DXS3180</strain>
    </source>
</reference>
<evidence type="ECO:0000313" key="3">
    <source>
        <dbReference type="Proteomes" id="UP001560573"/>
    </source>
</evidence>
<comment type="caution">
    <text evidence="2">The sequence shown here is derived from an EMBL/GenBank/DDBJ whole genome shotgun (WGS) entry which is preliminary data.</text>
</comment>
<proteinExistence type="predicted"/>
<name>A0ABV3ZPV4_9BACT</name>
<accession>A0ABV3ZPV4</accession>